<dbReference type="GO" id="GO:0005524">
    <property type="term" value="F:ATP binding"/>
    <property type="evidence" value="ECO:0007669"/>
    <property type="project" value="UniProtKB-KW"/>
</dbReference>
<evidence type="ECO:0000256" key="2">
    <source>
        <dbReference type="ARBA" id="ARBA00022801"/>
    </source>
</evidence>
<dbReference type="SMART" id="SM00490">
    <property type="entry name" value="HELICc"/>
    <property type="match status" value="1"/>
</dbReference>
<keyword evidence="4" id="KW-0067">ATP-binding</keyword>
<dbReference type="AlphaFoldDB" id="A0A5C6X3W8"/>
<dbReference type="InterPro" id="IPR038718">
    <property type="entry name" value="SNF2-like_sf"/>
</dbReference>
<dbReference type="Pfam" id="PF00271">
    <property type="entry name" value="Helicase_C"/>
    <property type="match status" value="1"/>
</dbReference>
<gene>
    <name evidence="8" type="ORF">FRC98_18785</name>
</gene>
<keyword evidence="5" id="KW-0175">Coiled coil</keyword>
<dbReference type="PROSITE" id="PS51192">
    <property type="entry name" value="HELICASE_ATP_BIND_1"/>
    <property type="match status" value="1"/>
</dbReference>
<evidence type="ECO:0000313" key="8">
    <source>
        <dbReference type="EMBL" id="TXD34242.1"/>
    </source>
</evidence>
<dbReference type="InterPro" id="IPR014001">
    <property type="entry name" value="Helicase_ATP-bd"/>
</dbReference>
<keyword evidence="2" id="KW-0378">Hydrolase</keyword>
<dbReference type="RefSeq" id="WP_146982964.1">
    <property type="nucleotide sequence ID" value="NZ_VOSM01000014.1"/>
</dbReference>
<dbReference type="PROSITE" id="PS51194">
    <property type="entry name" value="HELICASE_CTER"/>
    <property type="match status" value="1"/>
</dbReference>
<dbReference type="EMBL" id="VOSM01000014">
    <property type="protein sequence ID" value="TXD34242.1"/>
    <property type="molecule type" value="Genomic_DNA"/>
</dbReference>
<evidence type="ECO:0000256" key="1">
    <source>
        <dbReference type="ARBA" id="ARBA00022741"/>
    </source>
</evidence>
<evidence type="ECO:0000256" key="5">
    <source>
        <dbReference type="SAM" id="Coils"/>
    </source>
</evidence>
<reference evidence="8 9" key="1">
    <citation type="submission" date="2019-08" db="EMBL/GenBank/DDBJ databases">
        <title>Bradymonadales sp. TMQ4.</title>
        <authorList>
            <person name="Liang Q."/>
        </authorList>
    </citation>
    <scope>NUCLEOTIDE SEQUENCE [LARGE SCALE GENOMIC DNA]</scope>
    <source>
        <strain evidence="8 9">TMQ4</strain>
    </source>
</reference>
<dbReference type="OrthoDB" id="18878at2"/>
<accession>A0A5C6X3W8</accession>
<keyword evidence="1" id="KW-0547">Nucleotide-binding</keyword>
<feature type="domain" description="Helicase C-terminal" evidence="7">
    <location>
        <begin position="411"/>
        <end position="590"/>
    </location>
</feature>
<dbReference type="GO" id="GO:0016787">
    <property type="term" value="F:hydrolase activity"/>
    <property type="evidence" value="ECO:0007669"/>
    <property type="project" value="UniProtKB-KW"/>
</dbReference>
<evidence type="ECO:0000259" key="7">
    <source>
        <dbReference type="PROSITE" id="PS51194"/>
    </source>
</evidence>
<keyword evidence="9" id="KW-1185">Reference proteome</keyword>
<evidence type="ECO:0000256" key="3">
    <source>
        <dbReference type="ARBA" id="ARBA00022806"/>
    </source>
</evidence>
<dbReference type="Gene3D" id="3.40.50.10810">
    <property type="entry name" value="Tandem AAA-ATPase domain"/>
    <property type="match status" value="1"/>
</dbReference>
<dbReference type="Pfam" id="PF00176">
    <property type="entry name" value="SNF2-rel_dom"/>
    <property type="match status" value="1"/>
</dbReference>
<dbReference type="Proteomes" id="UP000321412">
    <property type="component" value="Unassembled WGS sequence"/>
</dbReference>
<dbReference type="SMART" id="SM00487">
    <property type="entry name" value="DEXDc"/>
    <property type="match status" value="1"/>
</dbReference>
<name>A0A5C6X3W8_9DELT</name>
<sequence>MTTDFHAQYWAYTLTVQGSPDSVDGLSRAISNARVDLNPHQVDAALFALKSPLSKGVILADEVGLGKTIEAGLVISQRWAERRRHILVVVPASLRKQWQQELWEKFFIPSVVLERKAWMRLQADGKPNPFDLGDQVVICSYYFAAKHREAVSHVPWDLAVIDEAHRLRNVYKKGNKTAKALSAGLAHATKLLLTATPLQNSLMELYGLASVIDPHLFGDPASFREQFVREPDEELRNRLLKQRISEVCQRTLREQVLEYVRFTERIPVTHEFYASDAEQRLYDDVSEYLRRDTLYGLPSAQRTLMTMVLRKLLASSSFAIGATLERLLYRLRELQEDVRRGAAIDLHDDVEEDFETVEEVQDDWEHDESPDFENGDIDPELLAQEIAIIEACSQLATNIQSNAKGDALLRALSQAFEQADAVGAPKKAVVFTESRRTQDYLYRLLTSNGYEKRVVMINGSNNDEAAKAVYAEWLDRHVDDGVPTGARAVDVRAAITEEFKNNAAILLATEAAAEGVNLQFCSLVFNYDLPWNPQRVEQRIGRCHRYGQTHDVVVVNFVNERNAADRRVLDLLSEKFRLFEGVFGASDDVLGAVESGVDIERRITDIYQRCRTAEDIAAAFDELRAELDEQITTKMSETRERLLEHFDEDVQARLRVHRDLAQASLDERGRMLLNLTRHELGNDATFATDHPRFKYHGAAARHGWYSLDWRVAEAEGLVFYRVDHPLARNIIDDARQRPLTVQHLTFNYAAYGSSIAVLEPYVGRSGWLACSLLTVNSVTDEQFIVLAAITTDGEVLDGEWCRRLMRLDAMAKDVDASPPELTPAVTTQINGHLREVETRNGRYFDAEVQKLDRWSDDLKLGLERELKELDSEIRAKRKESAVALALADKLAAQREIKALEQRRNRKRRDLYEEQDKIDEQRAEIIDGIERQLRTTHAIQRLFTVQWTIQ</sequence>
<dbReference type="InterPro" id="IPR000330">
    <property type="entry name" value="SNF2_N"/>
</dbReference>
<dbReference type="InterPro" id="IPR001650">
    <property type="entry name" value="Helicase_C-like"/>
</dbReference>
<dbReference type="InterPro" id="IPR027417">
    <property type="entry name" value="P-loop_NTPase"/>
</dbReference>
<evidence type="ECO:0000259" key="6">
    <source>
        <dbReference type="PROSITE" id="PS51192"/>
    </source>
</evidence>
<organism evidence="8 9">
    <name type="scientific">Lujinxingia vulgaris</name>
    <dbReference type="NCBI Taxonomy" id="2600176"/>
    <lineage>
        <taxon>Bacteria</taxon>
        <taxon>Deltaproteobacteria</taxon>
        <taxon>Bradymonadales</taxon>
        <taxon>Lujinxingiaceae</taxon>
        <taxon>Lujinxingia</taxon>
    </lineage>
</organism>
<dbReference type="InterPro" id="IPR049730">
    <property type="entry name" value="SNF2/RAD54-like_C"/>
</dbReference>
<feature type="coiled-coil region" evidence="5">
    <location>
        <begin position="859"/>
        <end position="923"/>
    </location>
</feature>
<evidence type="ECO:0000313" key="9">
    <source>
        <dbReference type="Proteomes" id="UP000321412"/>
    </source>
</evidence>
<protein>
    <submittedName>
        <fullName evidence="8">DEAD/DEAH box helicase</fullName>
    </submittedName>
</protein>
<comment type="caution">
    <text evidence="8">The sequence shown here is derived from an EMBL/GenBank/DDBJ whole genome shotgun (WGS) entry which is preliminary data.</text>
</comment>
<dbReference type="SUPFAM" id="SSF52540">
    <property type="entry name" value="P-loop containing nucleoside triphosphate hydrolases"/>
    <property type="match status" value="2"/>
</dbReference>
<dbReference type="GO" id="GO:0004386">
    <property type="term" value="F:helicase activity"/>
    <property type="evidence" value="ECO:0007669"/>
    <property type="project" value="UniProtKB-KW"/>
</dbReference>
<keyword evidence="3 8" id="KW-0347">Helicase</keyword>
<evidence type="ECO:0000256" key="4">
    <source>
        <dbReference type="ARBA" id="ARBA00022840"/>
    </source>
</evidence>
<dbReference type="Gene3D" id="3.40.50.300">
    <property type="entry name" value="P-loop containing nucleotide triphosphate hydrolases"/>
    <property type="match status" value="1"/>
</dbReference>
<feature type="domain" description="Helicase ATP-binding" evidence="6">
    <location>
        <begin position="48"/>
        <end position="215"/>
    </location>
</feature>
<proteinExistence type="predicted"/>
<dbReference type="PANTHER" id="PTHR10799">
    <property type="entry name" value="SNF2/RAD54 HELICASE FAMILY"/>
    <property type="match status" value="1"/>
</dbReference>
<dbReference type="CDD" id="cd18793">
    <property type="entry name" value="SF2_C_SNF"/>
    <property type="match status" value="1"/>
</dbReference>
<dbReference type="InterPro" id="IPR057342">
    <property type="entry name" value="DEXDc_RapA"/>
</dbReference>
<dbReference type="CDD" id="cd18011">
    <property type="entry name" value="DEXDc_RapA"/>
    <property type="match status" value="1"/>
</dbReference>